<dbReference type="InterPro" id="IPR019813">
    <property type="entry name" value="Translation_initiation_fac3_CS"/>
</dbReference>
<dbReference type="FunFam" id="3.10.20.80:FF:000001">
    <property type="entry name" value="Translation initiation factor IF-3"/>
    <property type="match status" value="1"/>
</dbReference>
<evidence type="ECO:0000256" key="3">
    <source>
        <dbReference type="ARBA" id="ARBA00022917"/>
    </source>
</evidence>
<dbReference type="FunFam" id="3.30.110.10:FF:000001">
    <property type="entry name" value="Translation initiation factor IF-3"/>
    <property type="match status" value="1"/>
</dbReference>
<evidence type="ECO:0000313" key="11">
    <source>
        <dbReference type="Proteomes" id="UP000065807"/>
    </source>
</evidence>
<dbReference type="STRING" id="1555112.LIP_2505"/>
<dbReference type="InterPro" id="IPR036788">
    <property type="entry name" value="T_IF-3_C_sf"/>
</dbReference>
<dbReference type="GO" id="GO:0003743">
    <property type="term" value="F:translation initiation factor activity"/>
    <property type="evidence" value="ECO:0007669"/>
    <property type="project" value="UniProtKB-UniRule"/>
</dbReference>
<sequence>MRQNRQIRAREVRVIGPDGSQLGIMSTRDALRLAEEQDQDLVEVAPNATPPVCRIMDFGRFRYEQQKRERENRKRQKTVTIKEVRMSPKIEDHDFEVKSRNAQRFLQSGDKVKISVRFRGREIVHSDLVRNMLNQLAEQLGEHGQVELKPRLEGRHMIMMLAPKPGNSAPVQKPGAGAPVQQ</sequence>
<dbReference type="KEGG" id="lpil:LIP_2505"/>
<dbReference type="GO" id="GO:0043022">
    <property type="term" value="F:ribosome binding"/>
    <property type="evidence" value="ECO:0007669"/>
    <property type="project" value="UniProtKB-ARBA"/>
</dbReference>
<dbReference type="Gene3D" id="3.10.20.80">
    <property type="entry name" value="Translation initiation factor 3 (IF-3), N-terminal domain"/>
    <property type="match status" value="1"/>
</dbReference>
<protein>
    <recommendedName>
        <fullName evidence="4 5">Translation initiation factor IF-3</fullName>
    </recommendedName>
</protein>
<comment type="subcellular location">
    <subcellularLocation>
        <location evidence="4 6">Cytoplasm</location>
    </subcellularLocation>
</comment>
<feature type="region of interest" description="Disordered" evidence="7">
    <location>
        <begin position="162"/>
        <end position="182"/>
    </location>
</feature>
<dbReference type="InterPro" id="IPR001288">
    <property type="entry name" value="Translation_initiation_fac_3"/>
</dbReference>
<reference evidence="11" key="1">
    <citation type="submission" date="2015-07" db="EMBL/GenBank/DDBJ databases">
        <title>Complete genome sequence and phylogenetic analysis of Limnochorda pilosa.</title>
        <authorList>
            <person name="Watanabe M."/>
            <person name="Kojima H."/>
            <person name="Fukui M."/>
        </authorList>
    </citation>
    <scope>NUCLEOTIDE SEQUENCE [LARGE SCALE GENOMIC DNA]</scope>
    <source>
        <strain evidence="11">HC45</strain>
    </source>
</reference>
<dbReference type="EMBL" id="AP014924">
    <property type="protein sequence ID" value="BAS28341.1"/>
    <property type="molecule type" value="Genomic_DNA"/>
</dbReference>
<organism evidence="10 11">
    <name type="scientific">Limnochorda pilosa</name>
    <dbReference type="NCBI Taxonomy" id="1555112"/>
    <lineage>
        <taxon>Bacteria</taxon>
        <taxon>Bacillati</taxon>
        <taxon>Bacillota</taxon>
        <taxon>Limnochordia</taxon>
        <taxon>Limnochordales</taxon>
        <taxon>Limnochordaceae</taxon>
        <taxon>Limnochorda</taxon>
    </lineage>
</organism>
<dbReference type="GO" id="GO:0032790">
    <property type="term" value="P:ribosome disassembly"/>
    <property type="evidence" value="ECO:0007669"/>
    <property type="project" value="TreeGrafter"/>
</dbReference>
<evidence type="ECO:0000313" key="10">
    <source>
        <dbReference type="EMBL" id="BAS28341.1"/>
    </source>
</evidence>
<proteinExistence type="inferred from homology"/>
<dbReference type="Proteomes" id="UP000065807">
    <property type="component" value="Chromosome"/>
</dbReference>
<keyword evidence="3 4" id="KW-0648">Protein biosynthesis</keyword>
<dbReference type="Pfam" id="PF05198">
    <property type="entry name" value="IF3_N"/>
    <property type="match status" value="1"/>
</dbReference>
<evidence type="ECO:0000256" key="7">
    <source>
        <dbReference type="SAM" id="MobiDB-lite"/>
    </source>
</evidence>
<keyword evidence="11" id="KW-1185">Reference proteome</keyword>
<dbReference type="GO" id="GO:0016020">
    <property type="term" value="C:membrane"/>
    <property type="evidence" value="ECO:0007669"/>
    <property type="project" value="TreeGrafter"/>
</dbReference>
<dbReference type="SUPFAM" id="SSF54364">
    <property type="entry name" value="Translation initiation factor IF3, N-terminal domain"/>
    <property type="match status" value="1"/>
</dbReference>
<dbReference type="InterPro" id="IPR019815">
    <property type="entry name" value="Translation_initiation_fac_3_C"/>
</dbReference>
<dbReference type="Pfam" id="PF00707">
    <property type="entry name" value="IF3_C"/>
    <property type="match status" value="1"/>
</dbReference>
<keyword evidence="2 4" id="KW-0396">Initiation factor</keyword>
<evidence type="ECO:0000259" key="8">
    <source>
        <dbReference type="Pfam" id="PF00707"/>
    </source>
</evidence>
<evidence type="ECO:0000256" key="4">
    <source>
        <dbReference type="HAMAP-Rule" id="MF_00080"/>
    </source>
</evidence>
<keyword evidence="4" id="KW-0963">Cytoplasm</keyword>
<dbReference type="AlphaFoldDB" id="A0A0K2SMJ9"/>
<dbReference type="SUPFAM" id="SSF55200">
    <property type="entry name" value="Translation initiation factor IF3, C-terminal domain"/>
    <property type="match status" value="1"/>
</dbReference>
<dbReference type="InterPro" id="IPR036787">
    <property type="entry name" value="T_IF-3_N_sf"/>
</dbReference>
<evidence type="ECO:0000256" key="1">
    <source>
        <dbReference type="ARBA" id="ARBA00005439"/>
    </source>
</evidence>
<dbReference type="HAMAP" id="MF_00080">
    <property type="entry name" value="IF_3"/>
    <property type="match status" value="1"/>
</dbReference>
<evidence type="ECO:0000256" key="5">
    <source>
        <dbReference type="NCBIfam" id="TIGR00168"/>
    </source>
</evidence>
<dbReference type="OrthoDB" id="9806014at2"/>
<dbReference type="GO" id="GO:0005829">
    <property type="term" value="C:cytosol"/>
    <property type="evidence" value="ECO:0007669"/>
    <property type="project" value="TreeGrafter"/>
</dbReference>
<dbReference type="PANTHER" id="PTHR10938:SF0">
    <property type="entry name" value="TRANSLATION INITIATION FACTOR IF-3, MITOCHONDRIAL"/>
    <property type="match status" value="1"/>
</dbReference>
<comment type="similarity">
    <text evidence="1 4 6">Belongs to the IF-3 family.</text>
</comment>
<feature type="domain" description="Translation initiation factor 3 C-terminal" evidence="8">
    <location>
        <begin position="79"/>
        <end position="164"/>
    </location>
</feature>
<dbReference type="PANTHER" id="PTHR10938">
    <property type="entry name" value="TRANSLATION INITIATION FACTOR IF-3"/>
    <property type="match status" value="1"/>
</dbReference>
<reference evidence="11" key="2">
    <citation type="journal article" date="2016" name="Int. J. Syst. Evol. Microbiol.">
        <title>Complete genome sequence and cell structure of Limnochorda pilosa, a Gram-negative spore-former within the phylum Firmicutes.</title>
        <authorList>
            <person name="Watanabe M."/>
            <person name="Kojima H."/>
            <person name="Fukui M."/>
        </authorList>
    </citation>
    <scope>NUCLEOTIDE SEQUENCE [LARGE SCALE GENOMIC DNA]</scope>
    <source>
        <strain evidence="11">HC45</strain>
    </source>
</reference>
<name>A0A0K2SMJ9_LIMPI</name>
<dbReference type="PATRIC" id="fig|1555112.3.peg.2549"/>
<dbReference type="PROSITE" id="PS00938">
    <property type="entry name" value="IF3"/>
    <property type="match status" value="1"/>
</dbReference>
<comment type="function">
    <text evidence="4 6">IF-3 binds to the 30S ribosomal subunit and shifts the equilibrium between 70S ribosomes and their 50S and 30S subunits in favor of the free subunits, thus enhancing the availability of 30S subunits on which protein synthesis initiation begins.</text>
</comment>
<feature type="domain" description="Translation initiation factor 3 N-terminal" evidence="9">
    <location>
        <begin position="4"/>
        <end position="72"/>
    </location>
</feature>
<evidence type="ECO:0000259" key="9">
    <source>
        <dbReference type="Pfam" id="PF05198"/>
    </source>
</evidence>
<dbReference type="Gene3D" id="3.30.110.10">
    <property type="entry name" value="Translation initiation factor 3 (IF-3), C-terminal domain"/>
    <property type="match status" value="1"/>
</dbReference>
<evidence type="ECO:0000256" key="6">
    <source>
        <dbReference type="RuleBase" id="RU000646"/>
    </source>
</evidence>
<dbReference type="NCBIfam" id="TIGR00168">
    <property type="entry name" value="infC"/>
    <property type="match status" value="1"/>
</dbReference>
<gene>
    <name evidence="4" type="primary">infC</name>
    <name evidence="10" type="ORF">LIP_2505</name>
</gene>
<evidence type="ECO:0000256" key="2">
    <source>
        <dbReference type="ARBA" id="ARBA00022540"/>
    </source>
</evidence>
<accession>A0A0K2SMJ9</accession>
<dbReference type="InterPro" id="IPR019814">
    <property type="entry name" value="Translation_initiation_fac_3_N"/>
</dbReference>
<comment type="subunit">
    <text evidence="4 6">Monomer.</text>
</comment>